<comment type="caution">
    <text evidence="2">The sequence shown here is derived from an EMBL/GenBank/DDBJ whole genome shotgun (WGS) entry which is preliminary data.</text>
</comment>
<evidence type="ECO:0000313" key="3">
    <source>
        <dbReference type="Proteomes" id="UP001199795"/>
    </source>
</evidence>
<dbReference type="Proteomes" id="UP001199795">
    <property type="component" value="Unassembled WGS sequence"/>
</dbReference>
<name>A0AAE3EM74_9FLAO</name>
<gene>
    <name evidence="2" type="ORF">L3X37_01385</name>
</gene>
<dbReference type="Pfam" id="PF19413">
    <property type="entry name" value="YaiO"/>
    <property type="match status" value="1"/>
</dbReference>
<sequence length="417" mass="47933">MNKYICIILFLYGFTAFTQQPIFKGDPDKAFETARELAFNKQRKEAQDTLRLILTKYPNYHDIRSFLASTYSWDGDYKSAKKEFVYVLKQNPKRLDTWEAAIKNELYSEAPKSALNMANSALSHFPNNPEILYLKASAEDQLNHKEDALKTIENLLKEHPDHNKAKTYKLGLIESISFNTIGLKSSVDLYSEVFDPMQYYLVNYARQTKYGSIHLKANLSNRFASTGAQFEVDLYPRLAKGLYGYANFGVSNSFLYPEIRYGAELHKSFPKSIEGSLGFRALKYQNTTTIYTGSIGWYTGNDYWSFRAYVTPGNPKASKSGTLSYRKYRNNANNYLNIEVGIGFSPEINRFIFEGNNENTIINLKSQKLNLGYFFSSKNNMHIWGIQTGVSHQEISFDPGNYFLVYSFGLSWDLKFM</sequence>
<dbReference type="EMBL" id="JAKKDU010000001">
    <property type="protein sequence ID" value="MCF7567017.1"/>
    <property type="molecule type" value="Genomic_DNA"/>
</dbReference>
<evidence type="ECO:0000313" key="2">
    <source>
        <dbReference type="EMBL" id="MCF7567017.1"/>
    </source>
</evidence>
<feature type="domain" description="YaiO beta-barrel" evidence="1">
    <location>
        <begin position="179"/>
        <end position="347"/>
    </location>
</feature>
<dbReference type="RefSeq" id="WP_237238373.1">
    <property type="nucleotide sequence ID" value="NZ_JAKKDU010000001.1"/>
</dbReference>
<dbReference type="AlphaFoldDB" id="A0AAE3EM74"/>
<dbReference type="Gene3D" id="1.25.40.10">
    <property type="entry name" value="Tetratricopeptide repeat domain"/>
    <property type="match status" value="1"/>
</dbReference>
<dbReference type="NCBIfam" id="TIGR04390">
    <property type="entry name" value="OMP_YaiO_dom"/>
    <property type="match status" value="1"/>
</dbReference>
<proteinExistence type="predicted"/>
<dbReference type="Pfam" id="PF14559">
    <property type="entry name" value="TPR_19"/>
    <property type="match status" value="1"/>
</dbReference>
<protein>
    <submittedName>
        <fullName evidence="2">YaiO family outer membrane beta-barrel protein</fullName>
    </submittedName>
</protein>
<keyword evidence="3" id="KW-1185">Reference proteome</keyword>
<dbReference type="InterPro" id="IPR030887">
    <property type="entry name" value="Beta-barrel_YaiO"/>
</dbReference>
<reference evidence="2" key="1">
    <citation type="submission" date="2022-01" db="EMBL/GenBank/DDBJ databases">
        <title>Draft genome sequence of Sabulilitoribacter arenilitoris KCTC 52401.</title>
        <authorList>
            <person name="Oh J.-S."/>
        </authorList>
    </citation>
    <scope>NUCLEOTIDE SEQUENCE</scope>
    <source>
        <strain evidence="2">HMF6543</strain>
    </source>
</reference>
<dbReference type="InterPro" id="IPR011990">
    <property type="entry name" value="TPR-like_helical_dom_sf"/>
</dbReference>
<dbReference type="SUPFAM" id="SSF48452">
    <property type="entry name" value="TPR-like"/>
    <property type="match status" value="1"/>
</dbReference>
<organism evidence="2 3">
    <name type="scientific">Wocania arenilitoris</name>
    <dbReference type="NCBI Taxonomy" id="2044858"/>
    <lineage>
        <taxon>Bacteria</taxon>
        <taxon>Pseudomonadati</taxon>
        <taxon>Bacteroidota</taxon>
        <taxon>Flavobacteriia</taxon>
        <taxon>Flavobacteriales</taxon>
        <taxon>Flavobacteriaceae</taxon>
        <taxon>Wocania</taxon>
    </lineage>
</organism>
<accession>A0AAE3EM74</accession>
<evidence type="ECO:0000259" key="1">
    <source>
        <dbReference type="Pfam" id="PF19413"/>
    </source>
</evidence>